<keyword evidence="1" id="KW-0862">Zinc</keyword>
<evidence type="ECO:0000256" key="1">
    <source>
        <dbReference type="ARBA" id="ARBA00022833"/>
    </source>
</evidence>
<gene>
    <name evidence="2" type="ORF">KV203_12225</name>
</gene>
<evidence type="ECO:0000313" key="2">
    <source>
        <dbReference type="EMBL" id="QXQ15884.1"/>
    </source>
</evidence>
<dbReference type="Pfam" id="PF02585">
    <property type="entry name" value="PIG-L"/>
    <property type="match status" value="1"/>
</dbReference>
<dbReference type="Gene3D" id="3.40.50.10320">
    <property type="entry name" value="LmbE-like"/>
    <property type="match status" value="1"/>
</dbReference>
<reference evidence="2" key="1">
    <citation type="submission" date="2021-07" db="EMBL/GenBank/DDBJ databases">
        <title>Candidatus Kaistella beijingensis sp. nov. isolated from a municipal wastewater treatment plant is involved in sludge foaming.</title>
        <authorList>
            <person name="Song Y."/>
            <person name="Liu S.-J."/>
        </authorList>
    </citation>
    <scope>NUCLEOTIDE SEQUENCE</scope>
    <source>
        <strain evidence="2">DSM 43998</strain>
    </source>
</reference>
<organism evidence="2 3">
    <name type="scientific">Skermania pinensis</name>
    <dbReference type="NCBI Taxonomy" id="39122"/>
    <lineage>
        <taxon>Bacteria</taxon>
        <taxon>Bacillati</taxon>
        <taxon>Actinomycetota</taxon>
        <taxon>Actinomycetes</taxon>
        <taxon>Mycobacteriales</taxon>
        <taxon>Gordoniaceae</taxon>
        <taxon>Skermania</taxon>
    </lineage>
</organism>
<accession>A0ABX8SDB2</accession>
<sequence length="222" mass="23894">MEYGASAAVATWTARGIEVAYLLLTAGEAGMADPPETVGPLREREQRQACAQVGVRYLTVLRHPDGMLEPGLPLRRDVAREVRRFRPDAVLTAAFGVEAYGGLNQADHRAAGRSAVDGTRDADNRWVFRELAETENLPPWHTRWLLVTGDDRPTHALAVTEPAVQAGIASLRSHAAYLSNLPHHPDPGELISGILRRGGAAAGTEYAALFRAFDLGGLAGND</sequence>
<proteinExistence type="predicted"/>
<dbReference type="Proteomes" id="UP000887023">
    <property type="component" value="Chromosome"/>
</dbReference>
<dbReference type="SUPFAM" id="SSF102588">
    <property type="entry name" value="LmbE-like"/>
    <property type="match status" value="1"/>
</dbReference>
<dbReference type="EMBL" id="CP079105">
    <property type="protein sequence ID" value="QXQ15884.1"/>
    <property type="molecule type" value="Genomic_DNA"/>
</dbReference>
<dbReference type="InterPro" id="IPR024078">
    <property type="entry name" value="LmbE-like_dom_sf"/>
</dbReference>
<evidence type="ECO:0000313" key="3">
    <source>
        <dbReference type="Proteomes" id="UP000887023"/>
    </source>
</evidence>
<name>A0ABX8SDB2_9ACTN</name>
<keyword evidence="3" id="KW-1185">Reference proteome</keyword>
<dbReference type="InterPro" id="IPR003737">
    <property type="entry name" value="GlcNAc_PI_deacetylase-related"/>
</dbReference>
<protein>
    <submittedName>
        <fullName evidence="2">PIG-L family deacetylase</fullName>
    </submittedName>
</protein>